<feature type="compositionally biased region" description="Basic and acidic residues" evidence="1">
    <location>
        <begin position="58"/>
        <end position="69"/>
    </location>
</feature>
<dbReference type="SUPFAM" id="SSF56219">
    <property type="entry name" value="DNase I-like"/>
    <property type="match status" value="1"/>
</dbReference>
<dbReference type="Pfam" id="PF08132">
    <property type="entry name" value="AdoMetDC_leader"/>
    <property type="match status" value="1"/>
</dbReference>
<gene>
    <name evidence="4" type="primary">LOC120111858</name>
</gene>
<dbReference type="KEGG" id="pda:120111858"/>
<dbReference type="PANTHER" id="PTHR33116:SF78">
    <property type="entry name" value="OS12G0587133 PROTEIN"/>
    <property type="match status" value="1"/>
</dbReference>
<dbReference type="PANTHER" id="PTHR33116">
    <property type="entry name" value="REVERSE TRANSCRIPTASE ZINC-BINDING DOMAIN-CONTAINING PROTEIN-RELATED-RELATED"/>
    <property type="match status" value="1"/>
</dbReference>
<dbReference type="GeneID" id="120111858"/>
<reference evidence="4" key="2">
    <citation type="submission" date="2025-08" db="UniProtKB">
        <authorList>
            <consortium name="RefSeq"/>
        </authorList>
    </citation>
    <scope>IDENTIFICATION</scope>
    <source>
        <tissue evidence="4">Young leaves</tissue>
    </source>
</reference>
<dbReference type="CDD" id="cd01650">
    <property type="entry name" value="RT_nLTR_like"/>
    <property type="match status" value="1"/>
</dbReference>
<keyword evidence="3" id="KW-1185">Reference proteome</keyword>
<evidence type="ECO:0000256" key="1">
    <source>
        <dbReference type="SAM" id="MobiDB-lite"/>
    </source>
</evidence>
<organism evidence="3 4">
    <name type="scientific">Phoenix dactylifera</name>
    <name type="common">Date palm</name>
    <dbReference type="NCBI Taxonomy" id="42345"/>
    <lineage>
        <taxon>Eukaryota</taxon>
        <taxon>Viridiplantae</taxon>
        <taxon>Streptophyta</taxon>
        <taxon>Embryophyta</taxon>
        <taxon>Tracheophyta</taxon>
        <taxon>Spermatophyta</taxon>
        <taxon>Magnoliopsida</taxon>
        <taxon>Liliopsida</taxon>
        <taxon>Arecaceae</taxon>
        <taxon>Coryphoideae</taxon>
        <taxon>Phoeniceae</taxon>
        <taxon>Phoenix</taxon>
    </lineage>
</organism>
<proteinExistence type="predicted"/>
<reference evidence="3" key="1">
    <citation type="journal article" date="2019" name="Nat. Commun.">
        <title>Genome-wide association mapping of date palm fruit traits.</title>
        <authorList>
            <person name="Hazzouri K.M."/>
            <person name="Gros-Balthazard M."/>
            <person name="Flowers J.M."/>
            <person name="Copetti D."/>
            <person name="Lemansour A."/>
            <person name="Lebrun M."/>
            <person name="Masmoudi K."/>
            <person name="Ferrand S."/>
            <person name="Dhar M.I."/>
            <person name="Fresquez Z.A."/>
            <person name="Rosas U."/>
            <person name="Zhang J."/>
            <person name="Talag J."/>
            <person name="Lee S."/>
            <person name="Kudrna D."/>
            <person name="Powell R.F."/>
            <person name="Leitch I.J."/>
            <person name="Krueger R.R."/>
            <person name="Wing R.A."/>
            <person name="Amiri K.M.A."/>
            <person name="Purugganan M.D."/>
        </authorList>
    </citation>
    <scope>NUCLEOTIDE SEQUENCE [LARGE SCALE GENOMIC DNA]</scope>
    <source>
        <strain evidence="3">cv. Khalas</strain>
    </source>
</reference>
<dbReference type="Proteomes" id="UP000228380">
    <property type="component" value="Chromosome 1"/>
</dbReference>
<dbReference type="InterPro" id="IPR012511">
    <property type="entry name" value="AdoMetDC_leader"/>
</dbReference>
<dbReference type="Pfam" id="PF13966">
    <property type="entry name" value="zf-RVT"/>
    <property type="match status" value="1"/>
</dbReference>
<dbReference type="Gene3D" id="3.60.10.10">
    <property type="entry name" value="Endonuclease/exonuclease/phosphatase"/>
    <property type="match status" value="1"/>
</dbReference>
<dbReference type="InterPro" id="IPR036691">
    <property type="entry name" value="Endo/exonu/phosph_ase_sf"/>
</dbReference>
<evidence type="ECO:0000259" key="2">
    <source>
        <dbReference type="PROSITE" id="PS50878"/>
    </source>
</evidence>
<dbReference type="InterPro" id="IPR000477">
    <property type="entry name" value="RT_dom"/>
</dbReference>
<dbReference type="Pfam" id="PF00078">
    <property type="entry name" value="RVT_1"/>
    <property type="match status" value="1"/>
</dbReference>
<name>A0A8B9APB4_PHODC</name>
<dbReference type="InterPro" id="IPR043502">
    <property type="entry name" value="DNA/RNA_pol_sf"/>
</dbReference>
<accession>A0A8B9APB4</accession>
<feature type="compositionally biased region" description="Polar residues" evidence="1">
    <location>
        <begin position="48"/>
        <end position="57"/>
    </location>
</feature>
<feature type="region of interest" description="Disordered" evidence="1">
    <location>
        <begin position="1"/>
        <end position="164"/>
    </location>
</feature>
<dbReference type="OrthoDB" id="6771580at2759"/>
<dbReference type="SUPFAM" id="SSF56672">
    <property type="entry name" value="DNA/RNA polymerases"/>
    <property type="match status" value="1"/>
</dbReference>
<dbReference type="RefSeq" id="XP_038985858.1">
    <property type="nucleotide sequence ID" value="XM_039129930.1"/>
</dbReference>
<evidence type="ECO:0000313" key="3">
    <source>
        <dbReference type="Proteomes" id="UP000228380"/>
    </source>
</evidence>
<evidence type="ECO:0000313" key="4">
    <source>
        <dbReference type="RefSeq" id="XP_038985858.1"/>
    </source>
</evidence>
<protein>
    <submittedName>
        <fullName evidence="4">Uncharacterized protein LOC120111858</fullName>
    </submittedName>
</protein>
<sequence length="1412" mass="156698">MGQKSGPDESAQQVDHGLARGQSPSPMKRARSPHKPSPALGAGPAQGLSRTASSSSFDGREGRWREIGRRHFRSASLPPARAPARLKPKLTGGPGRGVVESPSALQPSASPVEGGAASGGMEPMREGKSTAEPVAGPEADGLCSARAVLPPPPSPDAGGSTSSRSVRLTRGALMMPVAAADVGGPARVEGGEGGEAFMVELGNEKGVSCLSAETVASASHALSTTVQAGRTGSEELGSPTTESSFNLPVGAVVTRGVSGGSRQGSPILDHGRVVDLLRASIQEGKLAPGAEGEPNELLWVLCGVYASTDYRVRRTLWGELTSLLTQGVPTMVVGDFNCILSSEEKRGGRQYSDSVDRREFREFVGRNGLVDLGFSGPRFTWCNNQSGQARVWERIDRAIASPDWIQRFPAYQVSHLARIASDHCPLLISTEARSVHHSPFRFEKLWLSYPQSWDVVREAWSVPVRGDAMQRVSRRLELTKRRLRRWNRETVGNIFRRLEEVEAVILDAQGREDRGEDLTEADMVDLRRSLASHHSLLRQQEIFWRQKSRIQWVKDGDRNTCFFHRSTVIRRQRNMIRSLRVEAGHWVEEDSAVRQVLVDFFRSRWTEDGGILKTGLLPRSEIRVDESENTALIRPVSEMEVQEAVWGLAEDKAPGPDGFPPFFFRRYWCIIRRAVVEAVQFYFTHVRMADDWKATFITLIPKRVDASEPSHYRPISLCTTLYKVVARIMVGRMKSLMPRIISREQGAFVGGRSISDNILLAQEMMGDLQRASRRRCLMAVKLDMERAYDRIRWDFLRRALESLGFHQVWIDWILGCVQGPSFSILVNGTPSPFFRATMGLRQGCPLSPFLFIICSDVLSRAMHAACGNRELAPYCPAPGAQPLSHLLFADDCLLLARARVSDARALQGVLTEYCVMSGQRVNLQKSTIFFSPSTEGRVRREIRATMGIQEQTGALVYLGVPITGRRLRVAECATLLERVRSRLEGWRASSLSMMGRLTLIRSVLSSMPIYLMAHTVVPKTVLVGIERLMRSFLWGSYRGGHGIHLVAWERVCLLLREGGLGVQSLLVRREALLARRAAQLVLEPLGHWSQVMIARYGRAGLEGQAIGRRRRSFMWREFGRYVPMALAHSRWLIGDGRSVDVMEDPWVDAVPLRLWPTTISIEVGEGLRVSDLLRPGEAEWDGDRLGHLFGEHLVEQVRSIPLPGSAGPDVRVWSTTSRASVGIGEVARLLQSGSQLGIDCGWVWRFGLHQRVALFLWKVAWERLPTCSVLCRRGLSLSPSCPDCEVEESVDHVLFHCVWARGVWSLTGILGATWSGRDLFLEEVRLWASAPQTRGLAIRASCTAYQIWLARNARVFGSVNALMESKGGKKKSSSSSLQYEVPLGYSIEEVRPKGGIKKFHSAAYSNCTRKPS</sequence>
<dbReference type="InterPro" id="IPR026960">
    <property type="entry name" value="RVT-Znf"/>
</dbReference>
<dbReference type="PROSITE" id="PS50878">
    <property type="entry name" value="RT_POL"/>
    <property type="match status" value="1"/>
</dbReference>
<feature type="domain" description="Reverse transcriptase" evidence="2">
    <location>
        <begin position="681"/>
        <end position="962"/>
    </location>
</feature>
<feature type="compositionally biased region" description="Low complexity" evidence="1">
    <location>
        <begin position="74"/>
        <end position="85"/>
    </location>
</feature>